<dbReference type="InterPro" id="IPR043129">
    <property type="entry name" value="ATPase_NBD"/>
</dbReference>
<dbReference type="InterPro" id="IPR036390">
    <property type="entry name" value="WH_DNA-bd_sf"/>
</dbReference>
<dbReference type="InterPro" id="IPR000600">
    <property type="entry name" value="ROK"/>
</dbReference>
<sequence>MPTLDAPHPTGDQGFLKHLNRARILDLVRRQPGLSRAELATQAGLTKMTVGTVVGDLLAQGWLDEGEPRPGGVGRPGRSLSLSAGNFVLLGAEIGVLGQRAVACTLRGEVLASRTLSAPTGPPEQAARELAGLIADLRRDPAVAGRGVLGLGVAVPGPVDPADQTLAYAPNLGWGPVAMLEVLAPHLGELPGLRLIENEANAAAFGEAYRHPQPPEVLAYLSLGTGIGAGLAMAGALPGQPTPQLLRGPQGLAGEIGHTLVQPGGLYCHCGNRGCAETLLSGWALRATLGVGEGESLGDFVATHLDDAAVQVALRRAGEVLGTLLVNLQRTLNPSHMIIGGLLARLGGPMVETALAFFAAHQQGRPGLGRAAQVEVCADHLLRPARGAAAQVLARTIGAR</sequence>
<feature type="domain" description="HTH marR-type" evidence="2">
    <location>
        <begin position="21"/>
        <end position="67"/>
    </location>
</feature>
<reference evidence="4" key="1">
    <citation type="journal article" date="2019" name="Int. J. Syst. Evol. Microbiol.">
        <title>The Global Catalogue of Microorganisms (GCM) 10K type strain sequencing project: providing services to taxonomists for standard genome sequencing and annotation.</title>
        <authorList>
            <consortium name="The Broad Institute Genomics Platform"/>
            <consortium name="The Broad Institute Genome Sequencing Center for Infectious Disease"/>
            <person name="Wu L."/>
            <person name="Ma J."/>
        </authorList>
    </citation>
    <scope>NUCLEOTIDE SEQUENCE [LARGE SCALE GENOMIC DNA]</scope>
    <source>
        <strain evidence="4">CGMCC 1.15053</strain>
    </source>
</reference>
<comment type="caution">
    <text evidence="3">The sequence shown here is derived from an EMBL/GenBank/DDBJ whole genome shotgun (WGS) entry which is preliminary data.</text>
</comment>
<dbReference type="InterPro" id="IPR036388">
    <property type="entry name" value="WH-like_DNA-bd_sf"/>
</dbReference>
<dbReference type="InterPro" id="IPR000835">
    <property type="entry name" value="HTH_MarR-typ"/>
</dbReference>
<dbReference type="PANTHER" id="PTHR18964:SF149">
    <property type="entry name" value="BIFUNCTIONAL UDP-N-ACETYLGLUCOSAMINE 2-EPIMERASE_N-ACETYLMANNOSAMINE KINASE"/>
    <property type="match status" value="1"/>
</dbReference>
<comment type="similarity">
    <text evidence="1">Belongs to the ROK (NagC/XylR) family.</text>
</comment>
<keyword evidence="4" id="KW-1185">Reference proteome</keyword>
<dbReference type="Gene3D" id="3.30.420.40">
    <property type="match status" value="2"/>
</dbReference>
<evidence type="ECO:0000259" key="2">
    <source>
        <dbReference type="Pfam" id="PF12802"/>
    </source>
</evidence>
<proteinExistence type="inferred from homology"/>
<evidence type="ECO:0000256" key="1">
    <source>
        <dbReference type="ARBA" id="ARBA00006479"/>
    </source>
</evidence>
<dbReference type="Proteomes" id="UP001595979">
    <property type="component" value="Unassembled WGS sequence"/>
</dbReference>
<dbReference type="PANTHER" id="PTHR18964">
    <property type="entry name" value="ROK (REPRESSOR, ORF, KINASE) FAMILY"/>
    <property type="match status" value="1"/>
</dbReference>
<dbReference type="RefSeq" id="WP_380051315.1">
    <property type="nucleotide sequence ID" value="NZ_JBHSOH010000032.1"/>
</dbReference>
<accession>A0ABW1DNW4</accession>
<evidence type="ECO:0000313" key="3">
    <source>
        <dbReference type="EMBL" id="MFC5849835.1"/>
    </source>
</evidence>
<gene>
    <name evidence="3" type="ORF">ACFPQ6_16145</name>
</gene>
<dbReference type="EMBL" id="JBHSOH010000032">
    <property type="protein sequence ID" value="MFC5849835.1"/>
    <property type="molecule type" value="Genomic_DNA"/>
</dbReference>
<name>A0ABW1DNW4_9DEIO</name>
<dbReference type="SUPFAM" id="SSF53067">
    <property type="entry name" value="Actin-like ATPase domain"/>
    <property type="match status" value="1"/>
</dbReference>
<evidence type="ECO:0000313" key="4">
    <source>
        <dbReference type="Proteomes" id="UP001595979"/>
    </source>
</evidence>
<protein>
    <submittedName>
        <fullName evidence="3">ROK family protein</fullName>
    </submittedName>
</protein>
<dbReference type="SUPFAM" id="SSF46785">
    <property type="entry name" value="Winged helix' DNA-binding domain"/>
    <property type="match status" value="1"/>
</dbReference>
<dbReference type="Gene3D" id="1.10.10.10">
    <property type="entry name" value="Winged helix-like DNA-binding domain superfamily/Winged helix DNA-binding domain"/>
    <property type="match status" value="1"/>
</dbReference>
<dbReference type="Pfam" id="PF12802">
    <property type="entry name" value="MarR_2"/>
    <property type="match status" value="1"/>
</dbReference>
<dbReference type="Pfam" id="PF00480">
    <property type="entry name" value="ROK"/>
    <property type="match status" value="1"/>
</dbReference>
<organism evidence="3 4">
    <name type="scientific">Deinococcus petrolearius</name>
    <dbReference type="NCBI Taxonomy" id="1751295"/>
    <lineage>
        <taxon>Bacteria</taxon>
        <taxon>Thermotogati</taxon>
        <taxon>Deinococcota</taxon>
        <taxon>Deinococci</taxon>
        <taxon>Deinococcales</taxon>
        <taxon>Deinococcaceae</taxon>
        <taxon>Deinococcus</taxon>
    </lineage>
</organism>